<evidence type="ECO:0000313" key="1">
    <source>
        <dbReference type="EMBL" id="DAF95558.1"/>
    </source>
</evidence>
<sequence length="86" mass="9911">MKNPNVIKKREEYWVDKAGVKSNLCLVDPSKYKRSAQEIEIENFILSAGLIDKKDLKISDRTILRPLELDILIKSKNLAIEFNGNH</sequence>
<keyword evidence="1" id="KW-0378">Hydrolase</keyword>
<proteinExistence type="predicted"/>
<name>A0A8S5UMF6_9CAUD</name>
<keyword evidence="1" id="KW-0540">Nuclease</keyword>
<organism evidence="1">
    <name type="scientific">Myoviridae sp. ctCo31</name>
    <dbReference type="NCBI Taxonomy" id="2825053"/>
    <lineage>
        <taxon>Viruses</taxon>
        <taxon>Duplodnaviria</taxon>
        <taxon>Heunggongvirae</taxon>
        <taxon>Uroviricota</taxon>
        <taxon>Caudoviricetes</taxon>
    </lineage>
</organism>
<dbReference type="EMBL" id="BK016109">
    <property type="protein sequence ID" value="DAF95558.1"/>
    <property type="molecule type" value="Genomic_DNA"/>
</dbReference>
<reference evidence="1" key="1">
    <citation type="journal article" date="2021" name="Proc. Natl. Acad. Sci. U.S.A.">
        <title>A Catalog of Tens of Thousands of Viruses from Human Metagenomes Reveals Hidden Associations with Chronic Diseases.</title>
        <authorList>
            <person name="Tisza M.J."/>
            <person name="Buck C.B."/>
        </authorList>
    </citation>
    <scope>NUCLEOTIDE SEQUENCE</scope>
    <source>
        <strain evidence="1">CtCo31</strain>
    </source>
</reference>
<protein>
    <submittedName>
        <fullName evidence="1">DNA mismatch endonuclease</fullName>
    </submittedName>
</protein>
<keyword evidence="1" id="KW-0255">Endonuclease</keyword>
<dbReference type="GO" id="GO:0004519">
    <property type="term" value="F:endonuclease activity"/>
    <property type="evidence" value="ECO:0007669"/>
    <property type="project" value="UniProtKB-KW"/>
</dbReference>
<accession>A0A8S5UMF6</accession>